<accession>A0ABS4G1H0</accession>
<evidence type="ECO:0000313" key="2">
    <source>
        <dbReference type="Proteomes" id="UP001519271"/>
    </source>
</evidence>
<comment type="caution">
    <text evidence="1">The sequence shown here is derived from an EMBL/GenBank/DDBJ whole genome shotgun (WGS) entry which is preliminary data.</text>
</comment>
<dbReference type="Proteomes" id="UP001519271">
    <property type="component" value="Unassembled WGS sequence"/>
</dbReference>
<keyword evidence="2" id="KW-1185">Reference proteome</keyword>
<sequence length="45" mass="5260">MKARNKPEDHFPARVAGNRVNFMVTPHAFNLYRQQLLSLLIQHCP</sequence>
<organism evidence="1 2">
    <name type="scientific">Youngiibacter multivorans</name>
    <dbReference type="NCBI Taxonomy" id="937251"/>
    <lineage>
        <taxon>Bacteria</taxon>
        <taxon>Bacillati</taxon>
        <taxon>Bacillota</taxon>
        <taxon>Clostridia</taxon>
        <taxon>Eubacteriales</taxon>
        <taxon>Clostridiaceae</taxon>
        <taxon>Youngiibacter</taxon>
    </lineage>
</organism>
<proteinExistence type="predicted"/>
<reference evidence="1 2" key="1">
    <citation type="submission" date="2021-03" db="EMBL/GenBank/DDBJ databases">
        <title>Genomic Encyclopedia of Type Strains, Phase IV (KMG-IV): sequencing the most valuable type-strain genomes for metagenomic binning, comparative biology and taxonomic classification.</title>
        <authorList>
            <person name="Goeker M."/>
        </authorList>
    </citation>
    <scope>NUCLEOTIDE SEQUENCE [LARGE SCALE GENOMIC DNA]</scope>
    <source>
        <strain evidence="1 2">DSM 6139</strain>
    </source>
</reference>
<evidence type="ECO:0000313" key="1">
    <source>
        <dbReference type="EMBL" id="MBP1918351.1"/>
    </source>
</evidence>
<dbReference type="EMBL" id="JAGGKC010000005">
    <property type="protein sequence ID" value="MBP1918351.1"/>
    <property type="molecule type" value="Genomic_DNA"/>
</dbReference>
<protein>
    <submittedName>
        <fullName evidence="1">Uncharacterized protein</fullName>
    </submittedName>
</protein>
<gene>
    <name evidence="1" type="ORF">J2Z34_000823</name>
</gene>
<name>A0ABS4G1H0_9CLOT</name>